<keyword evidence="1" id="KW-0802">TPR repeat</keyword>
<dbReference type="PROSITE" id="PS50005">
    <property type="entry name" value="TPR"/>
    <property type="match status" value="1"/>
</dbReference>
<dbReference type="InterPro" id="IPR019734">
    <property type="entry name" value="TPR_rpt"/>
</dbReference>
<dbReference type="RefSeq" id="WP_011397846.1">
    <property type="nucleotide sequence ID" value="NC_007645.1"/>
</dbReference>
<dbReference type="HOGENOM" id="CLU_1439233_0_0_6"/>
<dbReference type="OrthoDB" id="8776071at2"/>
<dbReference type="KEGG" id="hch:HCH_04065"/>
<name>Q2SEZ5_HAHCH</name>
<accession>Q2SEZ5</accession>
<dbReference type="eggNOG" id="COG0457">
    <property type="taxonomic scope" value="Bacteria"/>
</dbReference>
<proteinExistence type="predicted"/>
<evidence type="ECO:0000313" key="2">
    <source>
        <dbReference type="EMBL" id="ABC30779.1"/>
    </source>
</evidence>
<feature type="repeat" description="TPR" evidence="1">
    <location>
        <begin position="43"/>
        <end position="76"/>
    </location>
</feature>
<dbReference type="AlphaFoldDB" id="Q2SEZ5"/>
<reference evidence="2 3" key="1">
    <citation type="journal article" date="2005" name="Nucleic Acids Res.">
        <title>Genomic blueprint of Hahella chejuensis, a marine microbe producing an algicidal agent.</title>
        <authorList>
            <person name="Jeong H."/>
            <person name="Yim J.H."/>
            <person name="Lee C."/>
            <person name="Choi S.-H."/>
            <person name="Park Y.K."/>
            <person name="Yoon S.H."/>
            <person name="Hur C.-G."/>
            <person name="Kang H.-Y."/>
            <person name="Kim D."/>
            <person name="Lee H.H."/>
            <person name="Park K.H."/>
            <person name="Park S.-H."/>
            <person name="Park H.-S."/>
            <person name="Lee H.K."/>
            <person name="Oh T.K."/>
            <person name="Kim J.F."/>
        </authorList>
    </citation>
    <scope>NUCLEOTIDE SEQUENCE [LARGE SCALE GENOMIC DNA]</scope>
    <source>
        <strain evidence="2 3">KCTC 2396</strain>
    </source>
</reference>
<organism evidence="2 3">
    <name type="scientific">Hahella chejuensis (strain KCTC 2396)</name>
    <dbReference type="NCBI Taxonomy" id="349521"/>
    <lineage>
        <taxon>Bacteria</taxon>
        <taxon>Pseudomonadati</taxon>
        <taxon>Pseudomonadota</taxon>
        <taxon>Gammaproteobacteria</taxon>
        <taxon>Oceanospirillales</taxon>
        <taxon>Hahellaceae</taxon>
        <taxon>Hahella</taxon>
    </lineage>
</organism>
<dbReference type="Proteomes" id="UP000000238">
    <property type="component" value="Chromosome"/>
</dbReference>
<dbReference type="EMBL" id="CP000155">
    <property type="protein sequence ID" value="ABC30779.1"/>
    <property type="molecule type" value="Genomic_DNA"/>
</dbReference>
<dbReference type="InterPro" id="IPR011990">
    <property type="entry name" value="TPR-like_helical_dom_sf"/>
</dbReference>
<dbReference type="Gene3D" id="1.25.40.10">
    <property type="entry name" value="Tetratricopeptide repeat domain"/>
    <property type="match status" value="1"/>
</dbReference>
<dbReference type="Pfam" id="PF13181">
    <property type="entry name" value="TPR_8"/>
    <property type="match status" value="1"/>
</dbReference>
<gene>
    <name evidence="2" type="ordered locus">HCH_04065</name>
</gene>
<evidence type="ECO:0000313" key="3">
    <source>
        <dbReference type="Proteomes" id="UP000000238"/>
    </source>
</evidence>
<evidence type="ECO:0000256" key="1">
    <source>
        <dbReference type="PROSITE-ProRule" id="PRU00339"/>
    </source>
</evidence>
<dbReference type="STRING" id="349521.HCH_04065"/>
<keyword evidence="3" id="KW-1185">Reference proteome</keyword>
<sequence length="196" mass="22079">MSDLMDNLDSEELFYLGLQASGKGDHEKAILLFKRSISLDCNARNTYLLAAEYAEIGMYERAYETMQKAVDLDPQLWTAHFQAGLIKFSVGDTETAREAWSKLDALPESNPLRVFKNGIIQCLDGDLESGETLILQGLEVNNSNPALNEDMKRLLELLKANHGEQTPQHTRKDENVTAEDSLNHLFLSAYKNKTKQ</sequence>
<protein>
    <submittedName>
        <fullName evidence="2">FOG: TPR repeat</fullName>
    </submittedName>
</protein>
<dbReference type="SUPFAM" id="SSF48452">
    <property type="entry name" value="TPR-like"/>
    <property type="match status" value="1"/>
</dbReference>